<feature type="compositionally biased region" description="Basic residues" evidence="1">
    <location>
        <begin position="266"/>
        <end position="276"/>
    </location>
</feature>
<gene>
    <name evidence="3" type="ORF">RHRU231_50002</name>
</gene>
<evidence type="ECO:0000313" key="3">
    <source>
        <dbReference type="EMBL" id="CDZ89580.1"/>
    </source>
</evidence>
<organism evidence="3 4">
    <name type="scientific">Rhodococcus ruber</name>
    <dbReference type="NCBI Taxonomy" id="1830"/>
    <lineage>
        <taxon>Bacteria</taxon>
        <taxon>Bacillati</taxon>
        <taxon>Actinomycetota</taxon>
        <taxon>Actinomycetes</taxon>
        <taxon>Mycobacteriales</taxon>
        <taxon>Nocardiaceae</taxon>
        <taxon>Rhodococcus</taxon>
    </lineage>
</organism>
<accession>A0A098BMY5</accession>
<feature type="compositionally biased region" description="Basic and acidic residues" evidence="1">
    <location>
        <begin position="138"/>
        <end position="148"/>
    </location>
</feature>
<dbReference type="Pfam" id="PF13546">
    <property type="entry name" value="DDE_5"/>
    <property type="match status" value="1"/>
</dbReference>
<dbReference type="InterPro" id="IPR038721">
    <property type="entry name" value="IS701-like_DDE_dom"/>
</dbReference>
<sequence length="276" mass="30453">MTRLFELTDAVLCSGGAVRTLVELSLAPEHRRGHGALYDGLGYGGIDIDLLRNIIAAESIPHDREGVIVLAVDVSAWLRPDAPTSPQRSFCHVYGRGRGQAQLIPRLAILVRCRARTKPHLVDGGARRGAPAPRRRPDRRDRRPDPGRRRTSAGGRAAPRRRPGHPAGRRRKATTCPGWRSLSPICRCGSWAGCVGTGCCVFRHHRRAAPGALRGTGPSFGSPTRRVGRRWWARPPPRPTATARRWRMRGIDYTPGSPIEGCGPRIRARRRSSRAR</sequence>
<dbReference type="Proteomes" id="UP000042997">
    <property type="component" value="Unassembled WGS sequence"/>
</dbReference>
<reference evidence="3 4" key="1">
    <citation type="journal article" date="2014" name="Genome Announc.">
        <title>Draft Genome Sequence of Propane- and Butane-Oxidizing Actinobacterium Rhodococcus ruber IEGM 231.</title>
        <authorList>
            <person name="Ivshina I.B."/>
            <person name="Kuyukina M.S."/>
            <person name="Krivoruchko A.V."/>
            <person name="Barbe V."/>
            <person name="Fischer C."/>
        </authorList>
    </citation>
    <scope>NUCLEOTIDE SEQUENCE [LARGE SCALE GENOMIC DNA]</scope>
</reference>
<feature type="compositionally biased region" description="Basic residues" evidence="1">
    <location>
        <begin position="158"/>
        <end position="173"/>
    </location>
</feature>
<feature type="region of interest" description="Disordered" evidence="1">
    <location>
        <begin position="257"/>
        <end position="276"/>
    </location>
</feature>
<name>A0A098BMY5_9NOCA</name>
<feature type="region of interest" description="Disordered" evidence="1">
    <location>
        <begin position="121"/>
        <end position="175"/>
    </location>
</feature>
<protein>
    <recommendedName>
        <fullName evidence="2">Transposase IS701-like DDE domain-containing protein</fullName>
    </recommendedName>
</protein>
<evidence type="ECO:0000313" key="4">
    <source>
        <dbReference type="Proteomes" id="UP000042997"/>
    </source>
</evidence>
<proteinExistence type="predicted"/>
<evidence type="ECO:0000259" key="2">
    <source>
        <dbReference type="Pfam" id="PF13546"/>
    </source>
</evidence>
<feature type="domain" description="Transposase IS701-like DDE" evidence="2">
    <location>
        <begin position="4"/>
        <end position="108"/>
    </location>
</feature>
<evidence type="ECO:0000256" key="1">
    <source>
        <dbReference type="SAM" id="MobiDB-lite"/>
    </source>
</evidence>
<dbReference type="AlphaFoldDB" id="A0A098BMY5"/>
<dbReference type="EMBL" id="CCSD01000061">
    <property type="protein sequence ID" value="CDZ89580.1"/>
    <property type="molecule type" value="Genomic_DNA"/>
</dbReference>
<feature type="region of interest" description="Disordered" evidence="1">
    <location>
        <begin position="213"/>
        <end position="241"/>
    </location>
</feature>